<evidence type="ECO:0000256" key="3">
    <source>
        <dbReference type="ARBA" id="ARBA00022827"/>
    </source>
</evidence>
<keyword evidence="2" id="KW-0285">Flavoprotein</keyword>
<evidence type="ECO:0000313" key="6">
    <source>
        <dbReference type="EMBL" id="MBR8638256.1"/>
    </source>
</evidence>
<organism evidence="6 7">
    <name type="scientific">Streptomyces tuirus</name>
    <dbReference type="NCBI Taxonomy" id="68278"/>
    <lineage>
        <taxon>Bacteria</taxon>
        <taxon>Bacillati</taxon>
        <taxon>Actinomycetota</taxon>
        <taxon>Actinomycetes</taxon>
        <taxon>Kitasatosporales</taxon>
        <taxon>Streptomycetaceae</taxon>
        <taxon>Streptomyces</taxon>
    </lineage>
</organism>
<accession>A0A941FDA8</accession>
<keyword evidence="6" id="KW-0560">Oxidoreductase</keyword>
<dbReference type="AlphaFoldDB" id="A0A941FDA8"/>
<evidence type="ECO:0000256" key="1">
    <source>
        <dbReference type="ARBA" id="ARBA00001974"/>
    </source>
</evidence>
<dbReference type="PANTHER" id="PTHR43004">
    <property type="entry name" value="TRK SYSTEM POTASSIUM UPTAKE PROTEIN"/>
    <property type="match status" value="1"/>
</dbReference>
<feature type="domain" description="FAD-binding" evidence="5">
    <location>
        <begin position="4"/>
        <end position="70"/>
    </location>
</feature>
<keyword evidence="6" id="KW-0503">Monooxygenase</keyword>
<dbReference type="Gene3D" id="3.50.50.60">
    <property type="entry name" value="FAD/NAD(P)-binding domain"/>
    <property type="match status" value="1"/>
</dbReference>
<protein>
    <submittedName>
        <fullName evidence="6">FAD-dependent monooxygenase</fullName>
    </submittedName>
</protein>
<dbReference type="InterPro" id="IPR036188">
    <property type="entry name" value="FAD/NAD-bd_sf"/>
</dbReference>
<gene>
    <name evidence="6" type="ORF">KEF29_00465</name>
</gene>
<evidence type="ECO:0000259" key="5">
    <source>
        <dbReference type="Pfam" id="PF01494"/>
    </source>
</evidence>
<keyword evidence="7" id="KW-1185">Reference proteome</keyword>
<dbReference type="PANTHER" id="PTHR43004:SF19">
    <property type="entry name" value="BINDING MONOOXYGENASE, PUTATIVE (JCVI)-RELATED"/>
    <property type="match status" value="1"/>
</dbReference>
<dbReference type="InterPro" id="IPR002938">
    <property type="entry name" value="FAD-bd"/>
</dbReference>
<sequence length="110" mass="11958">MRQQVVIVGGGPVGSLLAHELALQGARAVVLERAATPSREIKAGTLHARTAQLLDRRGLLEEVALSATWAPARFHFSGSWGWTSERSWTRARCSSAARRRTPNRSSPSGR</sequence>
<dbReference type="Proteomes" id="UP000682308">
    <property type="component" value="Unassembled WGS sequence"/>
</dbReference>
<feature type="region of interest" description="Disordered" evidence="4">
    <location>
        <begin position="91"/>
        <end position="110"/>
    </location>
</feature>
<dbReference type="GO" id="GO:0016709">
    <property type="term" value="F:oxidoreductase activity, acting on paired donors, with incorporation or reduction of molecular oxygen, NAD(P)H as one donor, and incorporation of one atom of oxygen"/>
    <property type="evidence" value="ECO:0007669"/>
    <property type="project" value="UniProtKB-ARBA"/>
</dbReference>
<evidence type="ECO:0000313" key="7">
    <source>
        <dbReference type="Proteomes" id="UP000682308"/>
    </source>
</evidence>
<dbReference type="Pfam" id="PF01494">
    <property type="entry name" value="FAD_binding_3"/>
    <property type="match status" value="1"/>
</dbReference>
<dbReference type="SUPFAM" id="SSF51905">
    <property type="entry name" value="FAD/NAD(P)-binding domain"/>
    <property type="match status" value="1"/>
</dbReference>
<evidence type="ECO:0000256" key="4">
    <source>
        <dbReference type="SAM" id="MobiDB-lite"/>
    </source>
</evidence>
<dbReference type="EMBL" id="JAGTPG010000001">
    <property type="protein sequence ID" value="MBR8638256.1"/>
    <property type="molecule type" value="Genomic_DNA"/>
</dbReference>
<comment type="cofactor">
    <cofactor evidence="1">
        <name>FAD</name>
        <dbReference type="ChEBI" id="CHEBI:57692"/>
    </cofactor>
</comment>
<proteinExistence type="predicted"/>
<reference evidence="6 7" key="1">
    <citation type="submission" date="2021-04" db="EMBL/GenBank/DDBJ databases">
        <title>Characterization of the biosynthetic gene cluster of new lipopeptides with antitumor activity in the genome of the marine Streptomyces PHM034.</title>
        <authorList>
            <person name="Ceniceros A."/>
            <person name="Canedo L."/>
            <person name="Mendez C."/>
            <person name="Olano C."/>
            <person name="Schleissner C."/>
            <person name="Cuevas C."/>
            <person name="De La Calle F."/>
            <person name="Salas J.A."/>
        </authorList>
    </citation>
    <scope>NUCLEOTIDE SEQUENCE [LARGE SCALE GENOMIC DNA]</scope>
    <source>
        <strain evidence="6 7">PHM034</strain>
    </source>
</reference>
<name>A0A941FDA8_9ACTN</name>
<comment type="caution">
    <text evidence="6">The sequence shown here is derived from an EMBL/GenBank/DDBJ whole genome shotgun (WGS) entry which is preliminary data.</text>
</comment>
<evidence type="ECO:0000256" key="2">
    <source>
        <dbReference type="ARBA" id="ARBA00022630"/>
    </source>
</evidence>
<dbReference type="InterPro" id="IPR050641">
    <property type="entry name" value="RIFMO-like"/>
</dbReference>
<dbReference type="GO" id="GO:0071949">
    <property type="term" value="F:FAD binding"/>
    <property type="evidence" value="ECO:0007669"/>
    <property type="project" value="InterPro"/>
</dbReference>
<keyword evidence="3" id="KW-0274">FAD</keyword>